<feature type="transmembrane region" description="Helical" evidence="1">
    <location>
        <begin position="67"/>
        <end position="86"/>
    </location>
</feature>
<gene>
    <name evidence="3" type="ORF">SAMN05421580_11148</name>
</gene>
<evidence type="ECO:0000259" key="2">
    <source>
        <dbReference type="Pfam" id="PF02517"/>
    </source>
</evidence>
<keyword evidence="1" id="KW-0472">Membrane</keyword>
<dbReference type="InterPro" id="IPR003675">
    <property type="entry name" value="Rce1/LyrA-like_dom"/>
</dbReference>
<name>A0A1N7PSX5_9RHOB</name>
<dbReference type="GO" id="GO:0016020">
    <property type="term" value="C:membrane"/>
    <property type="evidence" value="ECO:0007669"/>
    <property type="project" value="InterPro"/>
</dbReference>
<reference evidence="4" key="1">
    <citation type="submission" date="2017-01" db="EMBL/GenBank/DDBJ databases">
        <authorList>
            <person name="Varghese N."/>
            <person name="Submissions S."/>
        </authorList>
    </citation>
    <scope>NUCLEOTIDE SEQUENCE [LARGE SCALE GENOMIC DNA]</scope>
    <source>
        <strain evidence="4">DSM 19945</strain>
    </source>
</reference>
<feature type="transmembrane region" description="Helical" evidence="1">
    <location>
        <begin position="137"/>
        <end position="157"/>
    </location>
</feature>
<feature type="transmembrane region" description="Helical" evidence="1">
    <location>
        <begin position="20"/>
        <end position="47"/>
    </location>
</feature>
<feature type="transmembrane region" description="Helical" evidence="1">
    <location>
        <begin position="178"/>
        <end position="195"/>
    </location>
</feature>
<feature type="transmembrane region" description="Helical" evidence="1">
    <location>
        <begin position="201"/>
        <end position="217"/>
    </location>
</feature>
<organism evidence="3 4">
    <name type="scientific">Rhodobacter aestuarii</name>
    <dbReference type="NCBI Taxonomy" id="453582"/>
    <lineage>
        <taxon>Bacteria</taxon>
        <taxon>Pseudomonadati</taxon>
        <taxon>Pseudomonadota</taxon>
        <taxon>Alphaproteobacteria</taxon>
        <taxon>Rhodobacterales</taxon>
        <taxon>Rhodobacter group</taxon>
        <taxon>Rhodobacter</taxon>
    </lineage>
</organism>
<keyword evidence="1" id="KW-0812">Transmembrane</keyword>
<dbReference type="InterPro" id="IPR001105">
    <property type="entry name" value="Thbox_rcpt"/>
</dbReference>
<dbReference type="Pfam" id="PF02517">
    <property type="entry name" value="Rce1-like"/>
    <property type="match status" value="1"/>
</dbReference>
<evidence type="ECO:0000313" key="4">
    <source>
        <dbReference type="Proteomes" id="UP000186221"/>
    </source>
</evidence>
<feature type="transmembrane region" description="Helical" evidence="1">
    <location>
        <begin position="229"/>
        <end position="248"/>
    </location>
</feature>
<feature type="domain" description="CAAX prenyl protease 2/Lysostaphin resistance protein A-like" evidence="2">
    <location>
        <begin position="143"/>
        <end position="238"/>
    </location>
</feature>
<evidence type="ECO:0000313" key="3">
    <source>
        <dbReference type="EMBL" id="SIT13708.1"/>
    </source>
</evidence>
<evidence type="ECO:0000256" key="1">
    <source>
        <dbReference type="SAM" id="Phobius"/>
    </source>
</evidence>
<keyword evidence="4" id="KW-1185">Reference proteome</keyword>
<dbReference type="STRING" id="453582.SAMN05421580_11148"/>
<sequence length="292" mass="31408">MTYPLLDRYVASAKPSAEAWRVLVGLGLIGGFYFGALLGGMSAVGALFGPQTMSWVIRNMNAANTPVGLVMLLFSFAPLLLGTMLITRLLHNRPVLSLFGVGAGRDFALVFPALVLAALLIAPLSGLDPHLAKSTSLSVMLAWLPLSLPLLFVQIASEELLFRGYVLQQIAARTRWRVLWMGIPAALFGALHYAPDMNGPVAIYVALWATAFGVLAADLTARAGNLGPALAFHLANNISAVLLVGIYGQLDGLSLYTLVINTRDPAEMAPYLAMDSLSMLVFWLLARLMLRR</sequence>
<dbReference type="AlphaFoldDB" id="A0A1N7PSX5"/>
<keyword evidence="1" id="KW-1133">Transmembrane helix</keyword>
<dbReference type="EMBL" id="FTOG01000011">
    <property type="protein sequence ID" value="SIT13708.1"/>
    <property type="molecule type" value="Genomic_DNA"/>
</dbReference>
<feature type="transmembrane region" description="Helical" evidence="1">
    <location>
        <begin position="268"/>
        <end position="290"/>
    </location>
</feature>
<dbReference type="PRINTS" id="PR00429">
    <property type="entry name" value="THROMBOXANER"/>
</dbReference>
<dbReference type="RefSeq" id="WP_076485938.1">
    <property type="nucleotide sequence ID" value="NZ_FTOG01000011.1"/>
</dbReference>
<protein>
    <recommendedName>
        <fullName evidence="2">CAAX prenyl protease 2/Lysostaphin resistance protein A-like domain-containing protein</fullName>
    </recommendedName>
</protein>
<dbReference type="GO" id="GO:0080120">
    <property type="term" value="P:CAAX-box protein maturation"/>
    <property type="evidence" value="ECO:0007669"/>
    <property type="project" value="UniProtKB-ARBA"/>
</dbReference>
<feature type="transmembrane region" description="Helical" evidence="1">
    <location>
        <begin position="107"/>
        <end position="125"/>
    </location>
</feature>
<dbReference type="GO" id="GO:0004960">
    <property type="term" value="F:thromboxane receptor activity"/>
    <property type="evidence" value="ECO:0007669"/>
    <property type="project" value="InterPro"/>
</dbReference>
<dbReference type="Proteomes" id="UP000186221">
    <property type="component" value="Unassembled WGS sequence"/>
</dbReference>
<dbReference type="OrthoDB" id="7171777at2"/>
<proteinExistence type="predicted"/>
<accession>A0A1N7PSX5</accession>
<dbReference type="GO" id="GO:0004175">
    <property type="term" value="F:endopeptidase activity"/>
    <property type="evidence" value="ECO:0007669"/>
    <property type="project" value="UniProtKB-ARBA"/>
</dbReference>